<evidence type="ECO:0000313" key="1">
    <source>
        <dbReference type="EMBL" id="MBA0759211.1"/>
    </source>
</evidence>
<gene>
    <name evidence="1" type="ORF">Gotri_022131</name>
</gene>
<keyword evidence="2" id="KW-1185">Reference proteome</keyword>
<accession>A0A7J9DEZ1</accession>
<dbReference type="Proteomes" id="UP000593568">
    <property type="component" value="Unassembled WGS sequence"/>
</dbReference>
<dbReference type="EMBL" id="JABEZW010000002">
    <property type="protein sequence ID" value="MBA0759211.1"/>
    <property type="molecule type" value="Genomic_DNA"/>
</dbReference>
<protein>
    <submittedName>
        <fullName evidence="1">Uncharacterized protein</fullName>
    </submittedName>
</protein>
<comment type="caution">
    <text evidence="1">The sequence shown here is derived from an EMBL/GenBank/DDBJ whole genome shotgun (WGS) entry which is preliminary data.</text>
</comment>
<name>A0A7J9DEZ1_9ROSI</name>
<reference evidence="1 2" key="1">
    <citation type="journal article" date="2019" name="Genome Biol. Evol.">
        <title>Insights into the evolution of the New World diploid cottons (Gossypium, subgenus Houzingenia) based on genome sequencing.</title>
        <authorList>
            <person name="Grover C.E."/>
            <person name="Arick M.A. 2nd"/>
            <person name="Thrash A."/>
            <person name="Conover J.L."/>
            <person name="Sanders W.S."/>
            <person name="Peterson D.G."/>
            <person name="Frelichowski J.E."/>
            <person name="Scheffler J.A."/>
            <person name="Scheffler B.E."/>
            <person name="Wendel J.F."/>
        </authorList>
    </citation>
    <scope>NUCLEOTIDE SEQUENCE [LARGE SCALE GENOMIC DNA]</scope>
    <source>
        <strain evidence="1">8</strain>
        <tissue evidence="1">Leaf</tissue>
    </source>
</reference>
<dbReference type="AlphaFoldDB" id="A0A7J9DEZ1"/>
<sequence length="48" mass="5171">MSSVNFMLANEDANLPHPKESGFFTEKSLNVDIAASKNADTITMLGGR</sequence>
<evidence type="ECO:0000313" key="2">
    <source>
        <dbReference type="Proteomes" id="UP000593568"/>
    </source>
</evidence>
<organism evidence="1 2">
    <name type="scientific">Gossypium trilobum</name>
    <dbReference type="NCBI Taxonomy" id="34281"/>
    <lineage>
        <taxon>Eukaryota</taxon>
        <taxon>Viridiplantae</taxon>
        <taxon>Streptophyta</taxon>
        <taxon>Embryophyta</taxon>
        <taxon>Tracheophyta</taxon>
        <taxon>Spermatophyta</taxon>
        <taxon>Magnoliopsida</taxon>
        <taxon>eudicotyledons</taxon>
        <taxon>Gunneridae</taxon>
        <taxon>Pentapetalae</taxon>
        <taxon>rosids</taxon>
        <taxon>malvids</taxon>
        <taxon>Malvales</taxon>
        <taxon>Malvaceae</taxon>
        <taxon>Malvoideae</taxon>
        <taxon>Gossypium</taxon>
    </lineage>
</organism>
<proteinExistence type="predicted"/>